<evidence type="ECO:0000256" key="2">
    <source>
        <dbReference type="ARBA" id="ARBA00022692"/>
    </source>
</evidence>
<keyword evidence="4 5" id="KW-0472">Membrane</keyword>
<dbReference type="EMBL" id="JAAABM010000004">
    <property type="protein sequence ID" value="KAF7678314.1"/>
    <property type="molecule type" value="Genomic_DNA"/>
</dbReference>
<evidence type="ECO:0000256" key="3">
    <source>
        <dbReference type="ARBA" id="ARBA00022989"/>
    </source>
</evidence>
<feature type="transmembrane region" description="Helical" evidence="5">
    <location>
        <begin position="20"/>
        <end position="40"/>
    </location>
</feature>
<feature type="transmembrane region" description="Helical" evidence="5">
    <location>
        <begin position="97"/>
        <end position="116"/>
    </location>
</feature>
<dbReference type="InterPro" id="IPR025423">
    <property type="entry name" value="TMEM205-like"/>
</dbReference>
<keyword evidence="2 5" id="KW-0812">Transmembrane</keyword>
<keyword evidence="3 5" id="KW-1133">Transmembrane helix</keyword>
<comment type="caution">
    <text evidence="7">The sequence shown here is derived from an EMBL/GenBank/DDBJ whole genome shotgun (WGS) entry which is preliminary data.</text>
</comment>
<protein>
    <recommendedName>
        <fullName evidence="6">TMEM205-like domain-containing protein</fullName>
    </recommendedName>
</protein>
<dbReference type="PANTHER" id="PTHR23241">
    <property type="entry name" value="LATE EMBRYOGENESIS ABUNDANT PLANTS LEA-RELATED"/>
    <property type="match status" value="1"/>
</dbReference>
<evidence type="ECO:0000313" key="7">
    <source>
        <dbReference type="EMBL" id="KAF7678314.1"/>
    </source>
</evidence>
<reference evidence="7" key="2">
    <citation type="submission" date="2020-08" db="EMBL/GenBank/DDBJ databases">
        <title>Draft Genome Sequence of Cumin Blight Pathogen Alternaria burnsii.</title>
        <authorList>
            <person name="Feng Z."/>
        </authorList>
    </citation>
    <scope>NUCLEOTIDE SEQUENCE</scope>
    <source>
        <strain evidence="7">CBS107.38</strain>
    </source>
</reference>
<dbReference type="Proteomes" id="UP000596902">
    <property type="component" value="Unassembled WGS sequence"/>
</dbReference>
<name>A0A8H7B6W7_9PLEO</name>
<feature type="domain" description="TMEM205-like" evidence="6">
    <location>
        <begin position="15"/>
        <end position="127"/>
    </location>
</feature>
<evidence type="ECO:0000256" key="5">
    <source>
        <dbReference type="SAM" id="Phobius"/>
    </source>
</evidence>
<sequence>MSFSSFKNPATYHLLSYGTLLGSTLFQSFVSGIVAFRVLPRPQFSTLQKHTFPVYFTLQTLTPVVMLLTYPRGGAPSLLPFLSSSPMPQTATDNLSSWLHTTMFLTALLNWVYIGPKTTEVMGLRKHQETRDGKKSYDAGPHSKEMQALNKQFGILHGVSSLVNMVGLGAMIWEVQYRQLVSRAVTQRLHSPSLDDPTKTDVANKLAHPLKTWETQERSIARHKARIEAKMLDIPWTQFIRDVERATLEVHVLTQTRYEAPCGDRTKNQEASTTNEGVLYKLGGLKDMEEDKEWKKKDAAVYNMLKAFQGARCRD</sequence>
<evidence type="ECO:0000313" key="8">
    <source>
        <dbReference type="Proteomes" id="UP000596902"/>
    </source>
</evidence>
<evidence type="ECO:0000256" key="4">
    <source>
        <dbReference type="ARBA" id="ARBA00023136"/>
    </source>
</evidence>
<dbReference type="InterPro" id="IPR053009">
    <property type="entry name" value="Xanthocillin_Biosynth-Assoc"/>
</dbReference>
<feature type="transmembrane region" description="Helical" evidence="5">
    <location>
        <begin position="52"/>
        <end position="70"/>
    </location>
</feature>
<dbReference type="RefSeq" id="XP_038788449.1">
    <property type="nucleotide sequence ID" value="XM_038928742.1"/>
</dbReference>
<dbReference type="GeneID" id="62201920"/>
<dbReference type="GO" id="GO:0016020">
    <property type="term" value="C:membrane"/>
    <property type="evidence" value="ECO:0007669"/>
    <property type="project" value="UniProtKB-SubCell"/>
</dbReference>
<feature type="transmembrane region" description="Helical" evidence="5">
    <location>
        <begin position="153"/>
        <end position="173"/>
    </location>
</feature>
<accession>A0A8H7B6W7</accession>
<keyword evidence="8" id="KW-1185">Reference proteome</keyword>
<dbReference type="AlphaFoldDB" id="A0A8H7B6W7"/>
<evidence type="ECO:0000256" key="1">
    <source>
        <dbReference type="ARBA" id="ARBA00004370"/>
    </source>
</evidence>
<proteinExistence type="predicted"/>
<dbReference type="PANTHER" id="PTHR23241:SF106">
    <property type="entry name" value="DUF4149 DOMAIN-CONTAINING PROTEIN"/>
    <property type="match status" value="1"/>
</dbReference>
<evidence type="ECO:0000259" key="6">
    <source>
        <dbReference type="Pfam" id="PF13664"/>
    </source>
</evidence>
<gene>
    <name evidence="7" type="ORF">GT037_003695</name>
</gene>
<reference evidence="7" key="1">
    <citation type="submission" date="2020-01" db="EMBL/GenBank/DDBJ databases">
        <authorList>
            <person name="Feng Z.H.Z."/>
        </authorList>
    </citation>
    <scope>NUCLEOTIDE SEQUENCE</scope>
    <source>
        <strain evidence="7">CBS107.38</strain>
    </source>
</reference>
<organism evidence="7 8">
    <name type="scientific">Alternaria burnsii</name>
    <dbReference type="NCBI Taxonomy" id="1187904"/>
    <lineage>
        <taxon>Eukaryota</taxon>
        <taxon>Fungi</taxon>
        <taxon>Dikarya</taxon>
        <taxon>Ascomycota</taxon>
        <taxon>Pezizomycotina</taxon>
        <taxon>Dothideomycetes</taxon>
        <taxon>Pleosporomycetidae</taxon>
        <taxon>Pleosporales</taxon>
        <taxon>Pleosporineae</taxon>
        <taxon>Pleosporaceae</taxon>
        <taxon>Alternaria</taxon>
        <taxon>Alternaria sect. Alternaria</taxon>
    </lineage>
</organism>
<comment type="subcellular location">
    <subcellularLocation>
        <location evidence="1">Membrane</location>
    </subcellularLocation>
</comment>
<dbReference type="Pfam" id="PF13664">
    <property type="entry name" value="DUF4149"/>
    <property type="match status" value="1"/>
</dbReference>